<protein>
    <submittedName>
        <fullName evidence="1">Uncharacterized protein</fullName>
    </submittedName>
</protein>
<dbReference type="AlphaFoldDB" id="A0A6C0HRJ1"/>
<proteinExistence type="predicted"/>
<name>A0A6C0HRJ1_9ZZZZ</name>
<dbReference type="EMBL" id="MN740007">
    <property type="protein sequence ID" value="QHT83328.1"/>
    <property type="molecule type" value="Genomic_DNA"/>
</dbReference>
<sequence>MEISNTIALVNSSEFINLNIEEKIKNIYSGKNIIFNDILTHELCSIYRKKYRDLSRYNDENLRKHWVKYGINEGRNFLVPVYNIYFDYKPNDEFISHGKWLYFLNKINYSKYQNVILTNDSFIITRSLINLKMLVDSKTEIVSLLDSNQTQYHYPDFLRIYNFVGVNKIIKYYQENKSKITDFLSVINIFEIDSSSIFESTKVLYKMDTYDGNIHFDDDYLEDYLYNKNYPIVKVKKLMSNFYVDKNIPSDFDVEEYKSINADLVNLPNDVATDHFEKHGMNEGRLYKKNQNHKMPIFLQNYMNLIGFNI</sequence>
<reference evidence="1" key="1">
    <citation type="journal article" date="2020" name="Nature">
        <title>Giant virus diversity and host interactions through global metagenomics.</title>
        <authorList>
            <person name="Schulz F."/>
            <person name="Roux S."/>
            <person name="Paez-Espino D."/>
            <person name="Jungbluth S."/>
            <person name="Walsh D.A."/>
            <person name="Denef V.J."/>
            <person name="McMahon K.D."/>
            <person name="Konstantinidis K.T."/>
            <person name="Eloe-Fadrosh E.A."/>
            <person name="Kyrpides N.C."/>
            <person name="Woyke T."/>
        </authorList>
    </citation>
    <scope>NUCLEOTIDE SEQUENCE</scope>
    <source>
        <strain evidence="1">GVMAG-M-3300023184-167</strain>
    </source>
</reference>
<evidence type="ECO:0000313" key="1">
    <source>
        <dbReference type="EMBL" id="QHT83328.1"/>
    </source>
</evidence>
<organism evidence="1">
    <name type="scientific">viral metagenome</name>
    <dbReference type="NCBI Taxonomy" id="1070528"/>
    <lineage>
        <taxon>unclassified sequences</taxon>
        <taxon>metagenomes</taxon>
        <taxon>organismal metagenomes</taxon>
    </lineage>
</organism>
<accession>A0A6C0HRJ1</accession>